<name>A0AA36AKI5_OCTVU</name>
<accession>A0AA36AKI5</accession>
<sequence length="155" mass="17642">MTTSKIATGELKMGNLLPDMSVGLSIFQDEQNNFGNGNHFVIEKYLVGYLFVSSDKLFSNSRKYVILFRKYLPNVINEDINIMLKVYCCSQIGHNTYIRTQAYSTVLIGMNLFPLTILTRCHCIQYNAFVNKNAMNLIDGNFNVLFVQASEDLCL</sequence>
<protein>
    <submittedName>
        <fullName evidence="1">Uncharacterized protein</fullName>
    </submittedName>
</protein>
<proteinExistence type="predicted"/>
<dbReference type="EMBL" id="OX597815">
    <property type="protein sequence ID" value="CAI9717798.1"/>
    <property type="molecule type" value="Genomic_DNA"/>
</dbReference>
<keyword evidence="2" id="KW-1185">Reference proteome</keyword>
<evidence type="ECO:0000313" key="2">
    <source>
        <dbReference type="Proteomes" id="UP001162480"/>
    </source>
</evidence>
<dbReference type="Proteomes" id="UP001162480">
    <property type="component" value="Chromosome 2"/>
</dbReference>
<reference evidence="1" key="1">
    <citation type="submission" date="2023-08" db="EMBL/GenBank/DDBJ databases">
        <authorList>
            <person name="Alioto T."/>
            <person name="Alioto T."/>
            <person name="Gomez Garrido J."/>
        </authorList>
    </citation>
    <scope>NUCLEOTIDE SEQUENCE</scope>
</reference>
<dbReference type="AlphaFoldDB" id="A0AA36AKI5"/>
<evidence type="ECO:0000313" key="1">
    <source>
        <dbReference type="EMBL" id="CAI9717798.1"/>
    </source>
</evidence>
<gene>
    <name evidence="1" type="ORF">OCTVUL_1B020167</name>
</gene>
<organism evidence="1 2">
    <name type="scientific">Octopus vulgaris</name>
    <name type="common">Common octopus</name>
    <dbReference type="NCBI Taxonomy" id="6645"/>
    <lineage>
        <taxon>Eukaryota</taxon>
        <taxon>Metazoa</taxon>
        <taxon>Spiralia</taxon>
        <taxon>Lophotrochozoa</taxon>
        <taxon>Mollusca</taxon>
        <taxon>Cephalopoda</taxon>
        <taxon>Coleoidea</taxon>
        <taxon>Octopodiformes</taxon>
        <taxon>Octopoda</taxon>
        <taxon>Incirrata</taxon>
        <taxon>Octopodidae</taxon>
        <taxon>Octopus</taxon>
    </lineage>
</organism>